<organism evidence="1 2">
    <name type="scientific">Drosophila madeirensis</name>
    <name type="common">Fruit fly</name>
    <dbReference type="NCBI Taxonomy" id="30013"/>
    <lineage>
        <taxon>Eukaryota</taxon>
        <taxon>Metazoa</taxon>
        <taxon>Ecdysozoa</taxon>
        <taxon>Arthropoda</taxon>
        <taxon>Hexapoda</taxon>
        <taxon>Insecta</taxon>
        <taxon>Pterygota</taxon>
        <taxon>Neoptera</taxon>
        <taxon>Endopterygota</taxon>
        <taxon>Diptera</taxon>
        <taxon>Brachycera</taxon>
        <taxon>Muscomorpha</taxon>
        <taxon>Ephydroidea</taxon>
        <taxon>Drosophilidae</taxon>
        <taxon>Drosophila</taxon>
        <taxon>Sophophora</taxon>
    </lineage>
</organism>
<evidence type="ECO:0000313" key="2">
    <source>
        <dbReference type="Proteomes" id="UP001500889"/>
    </source>
</evidence>
<keyword evidence="2" id="KW-1185">Reference proteome</keyword>
<protein>
    <submittedName>
        <fullName evidence="1">Uncharacterized protein</fullName>
    </submittedName>
</protein>
<dbReference type="EMBL" id="AP029264">
    <property type="protein sequence ID" value="BFF95792.1"/>
    <property type="molecule type" value="Genomic_DNA"/>
</dbReference>
<accession>A0AAU9FJ40</accession>
<evidence type="ECO:0000313" key="1">
    <source>
        <dbReference type="EMBL" id="BFF95792.1"/>
    </source>
</evidence>
<proteinExistence type="predicted"/>
<gene>
    <name evidence="1" type="ORF">DMAD_13122</name>
</gene>
<name>A0AAU9FJ40_DROMD</name>
<dbReference type="Proteomes" id="UP001500889">
    <property type="component" value="Chromosome U"/>
</dbReference>
<dbReference type="AlphaFoldDB" id="A0AAU9FJ40"/>
<sequence length="85" mass="9759">MSTSTNQLGQRICQLIQSQSQPINYEQLIALIEEGQNEPLNIQEITQINAALRAGLRLGFFQRVRGKFLCLPVFNELQVERSTRR</sequence>
<reference evidence="1 2" key="1">
    <citation type="submission" date="2024-02" db="EMBL/GenBank/DDBJ databases">
        <title>A chromosome-level genome assembly of Drosophila madeirensis, a fruit fly species endemic to Madeira island.</title>
        <authorList>
            <person name="Tomihara K."/>
            <person name="Llopart A."/>
            <person name="Yamamoto D."/>
        </authorList>
    </citation>
    <scope>NUCLEOTIDE SEQUENCE [LARGE SCALE GENOMIC DNA]</scope>
    <source>
        <strain evidence="1 2">RF1</strain>
    </source>
</reference>